<name>A0ABT8D4Q2_9FLAO</name>
<gene>
    <name evidence="2" type="ORF">QW060_25350</name>
</gene>
<proteinExistence type="predicted"/>
<keyword evidence="1" id="KW-1133">Transmembrane helix</keyword>
<accession>A0ABT8D4Q2</accession>
<feature type="transmembrane region" description="Helical" evidence="1">
    <location>
        <begin position="63"/>
        <end position="83"/>
    </location>
</feature>
<evidence type="ECO:0000313" key="2">
    <source>
        <dbReference type="EMBL" id="MDN3710199.1"/>
    </source>
</evidence>
<evidence type="ECO:0000313" key="3">
    <source>
        <dbReference type="Proteomes" id="UP001242368"/>
    </source>
</evidence>
<evidence type="ECO:0008006" key="4">
    <source>
        <dbReference type="Google" id="ProtNLM"/>
    </source>
</evidence>
<keyword evidence="1" id="KW-0812">Transmembrane</keyword>
<evidence type="ECO:0000256" key="1">
    <source>
        <dbReference type="SAM" id="Phobius"/>
    </source>
</evidence>
<keyword evidence="1" id="KW-0472">Membrane</keyword>
<dbReference type="Proteomes" id="UP001242368">
    <property type="component" value="Unassembled WGS sequence"/>
</dbReference>
<reference evidence="3" key="1">
    <citation type="journal article" date="2019" name="Int. J. Syst. Evol. Microbiol.">
        <title>The Global Catalogue of Microorganisms (GCM) 10K type strain sequencing project: providing services to taxonomists for standard genome sequencing and annotation.</title>
        <authorList>
            <consortium name="The Broad Institute Genomics Platform"/>
            <consortium name="The Broad Institute Genome Sequencing Center for Infectious Disease"/>
            <person name="Wu L."/>
            <person name="Ma J."/>
        </authorList>
    </citation>
    <scope>NUCLEOTIDE SEQUENCE [LARGE SCALE GENOMIC DNA]</scope>
    <source>
        <strain evidence="3">CECT 7184</strain>
    </source>
</reference>
<comment type="caution">
    <text evidence="2">The sequence shown here is derived from an EMBL/GenBank/DDBJ whole genome shotgun (WGS) entry which is preliminary data.</text>
</comment>
<protein>
    <recommendedName>
        <fullName evidence="4">NADH dehydrogenase subunit 6</fullName>
    </recommendedName>
</protein>
<sequence length="97" mass="11150">MLSAERIQGYKSHRDFGLRQSSKTLDSYNSTYPTHYRNDTYIKSPFASYFWKNTGTSLQHIEIAFYGFLHPLLMLVAVVMITIGSSLAKEKKKVQPV</sequence>
<keyword evidence="3" id="KW-1185">Reference proteome</keyword>
<organism evidence="2 3">
    <name type="scientific">Paenimyroides ceti</name>
    <dbReference type="NCBI Taxonomy" id="395087"/>
    <lineage>
        <taxon>Bacteria</taxon>
        <taxon>Pseudomonadati</taxon>
        <taxon>Bacteroidota</taxon>
        <taxon>Flavobacteriia</taxon>
        <taxon>Flavobacteriales</taxon>
        <taxon>Flavobacteriaceae</taxon>
        <taxon>Paenimyroides</taxon>
    </lineage>
</organism>
<dbReference type="EMBL" id="JAUFQU010000078">
    <property type="protein sequence ID" value="MDN3710199.1"/>
    <property type="molecule type" value="Genomic_DNA"/>
</dbReference>
<dbReference type="RefSeq" id="WP_290365433.1">
    <property type="nucleotide sequence ID" value="NZ_JAUFQU010000078.1"/>
</dbReference>